<reference evidence="5" key="1">
    <citation type="submission" date="2023-02" db="EMBL/GenBank/DDBJ databases">
        <title>Genome of toxic invasive species Heracleum sosnowskyi carries increased number of genes despite the absence of recent whole-genome duplications.</title>
        <authorList>
            <person name="Schelkunov M."/>
            <person name="Shtratnikova V."/>
            <person name="Makarenko M."/>
            <person name="Klepikova A."/>
            <person name="Omelchenko D."/>
            <person name="Novikova G."/>
            <person name="Obukhova E."/>
            <person name="Bogdanov V."/>
            <person name="Penin A."/>
            <person name="Logacheva M."/>
        </authorList>
    </citation>
    <scope>NUCLEOTIDE SEQUENCE</scope>
    <source>
        <strain evidence="5">Hsosn_3</strain>
        <tissue evidence="5">Leaf</tissue>
    </source>
</reference>
<organism evidence="5 6">
    <name type="scientific">Heracleum sosnowskyi</name>
    <dbReference type="NCBI Taxonomy" id="360622"/>
    <lineage>
        <taxon>Eukaryota</taxon>
        <taxon>Viridiplantae</taxon>
        <taxon>Streptophyta</taxon>
        <taxon>Embryophyta</taxon>
        <taxon>Tracheophyta</taxon>
        <taxon>Spermatophyta</taxon>
        <taxon>Magnoliopsida</taxon>
        <taxon>eudicotyledons</taxon>
        <taxon>Gunneridae</taxon>
        <taxon>Pentapetalae</taxon>
        <taxon>asterids</taxon>
        <taxon>campanulids</taxon>
        <taxon>Apiales</taxon>
        <taxon>Apiaceae</taxon>
        <taxon>Apioideae</taxon>
        <taxon>apioid superclade</taxon>
        <taxon>Tordylieae</taxon>
        <taxon>Tordyliinae</taxon>
        <taxon>Heracleum</taxon>
    </lineage>
</organism>
<dbReference type="Gene3D" id="2.90.10.10">
    <property type="entry name" value="Bulb-type lectin domain"/>
    <property type="match status" value="3"/>
</dbReference>
<dbReference type="EMBL" id="JAUIZM010000008">
    <property type="protein sequence ID" value="KAK1372007.1"/>
    <property type="molecule type" value="Genomic_DNA"/>
</dbReference>
<evidence type="ECO:0000313" key="6">
    <source>
        <dbReference type="Proteomes" id="UP001237642"/>
    </source>
</evidence>
<dbReference type="CDD" id="cd00028">
    <property type="entry name" value="B_lectin"/>
    <property type="match status" value="1"/>
</dbReference>
<evidence type="ECO:0000256" key="2">
    <source>
        <dbReference type="ARBA" id="ARBA00023180"/>
    </source>
</evidence>
<proteinExistence type="predicted"/>
<dbReference type="SUPFAM" id="SSF51110">
    <property type="entry name" value="alpha-D-mannose-specific plant lectins"/>
    <property type="match status" value="1"/>
</dbReference>
<gene>
    <name evidence="5" type="ORF">POM88_038099</name>
</gene>
<sequence>MATSLKFCMLVVLLVLTSNLGLHVSAKEALFTNQALNAGDQLSKGAFTLVMQGDCNLVLLDTSVPVWSTGTNRRDSNCYAIMQGDGNLVIYKIGQGAVWASNTVRGNDKYALILQGDRNLVIYKGAARNAIWASNTVRGLNR</sequence>
<evidence type="ECO:0000256" key="1">
    <source>
        <dbReference type="ARBA" id="ARBA00022729"/>
    </source>
</evidence>
<evidence type="ECO:0000313" key="5">
    <source>
        <dbReference type="EMBL" id="KAK1372007.1"/>
    </source>
</evidence>
<dbReference type="InterPro" id="IPR036426">
    <property type="entry name" value="Bulb-type_lectin_dom_sf"/>
</dbReference>
<feature type="domain" description="Bulb-type lectin" evidence="4">
    <location>
        <begin position="27"/>
        <end position="135"/>
    </location>
</feature>
<keyword evidence="2" id="KW-0325">Glycoprotein</keyword>
<dbReference type="AlphaFoldDB" id="A0AAD8HRC9"/>
<evidence type="ECO:0000259" key="4">
    <source>
        <dbReference type="PROSITE" id="PS50927"/>
    </source>
</evidence>
<dbReference type="PROSITE" id="PS50927">
    <property type="entry name" value="BULB_LECTIN"/>
    <property type="match status" value="1"/>
</dbReference>
<keyword evidence="6" id="KW-1185">Reference proteome</keyword>
<accession>A0AAD8HRC9</accession>
<comment type="caution">
    <text evidence="5">The sequence shown here is derived from an EMBL/GenBank/DDBJ whole genome shotgun (WGS) entry which is preliminary data.</text>
</comment>
<reference evidence="5" key="2">
    <citation type="submission" date="2023-05" db="EMBL/GenBank/DDBJ databases">
        <authorList>
            <person name="Schelkunov M.I."/>
        </authorList>
    </citation>
    <scope>NUCLEOTIDE SEQUENCE</scope>
    <source>
        <strain evidence="5">Hsosn_3</strain>
        <tissue evidence="5">Leaf</tissue>
    </source>
</reference>
<dbReference type="SMART" id="SM00108">
    <property type="entry name" value="B_lectin"/>
    <property type="match status" value="1"/>
</dbReference>
<feature type="signal peptide" evidence="3">
    <location>
        <begin position="1"/>
        <end position="21"/>
    </location>
</feature>
<dbReference type="Proteomes" id="UP001237642">
    <property type="component" value="Unassembled WGS sequence"/>
</dbReference>
<feature type="chain" id="PRO_5042135696" evidence="3">
    <location>
        <begin position="22"/>
        <end position="142"/>
    </location>
</feature>
<name>A0AAD8HRC9_9APIA</name>
<keyword evidence="1 3" id="KW-0732">Signal</keyword>
<evidence type="ECO:0000256" key="3">
    <source>
        <dbReference type="SAM" id="SignalP"/>
    </source>
</evidence>
<protein>
    <submittedName>
        <fullName evidence="5">Bulb-type lectin domain-containing protein</fullName>
    </submittedName>
</protein>
<dbReference type="InterPro" id="IPR001480">
    <property type="entry name" value="Bulb-type_lectin_dom"/>
</dbReference>